<dbReference type="RefSeq" id="WP_016812839.1">
    <property type="nucleotide sequence ID" value="NZ_KE347210.1"/>
</dbReference>
<name>S4GLX8_GARVA</name>
<dbReference type="EMBL" id="ATJJ01000082">
    <property type="protein sequence ID" value="EPI46265.1"/>
    <property type="molecule type" value="Genomic_DNA"/>
</dbReference>
<evidence type="ECO:0000313" key="2">
    <source>
        <dbReference type="EMBL" id="EPI46265.1"/>
    </source>
</evidence>
<gene>
    <name evidence="2" type="ORF">HMPREF1581_01048</name>
</gene>
<accession>S4GLX8</accession>
<keyword evidence="1" id="KW-0175">Coiled coil</keyword>
<feature type="coiled-coil region" evidence="1">
    <location>
        <begin position="89"/>
        <end position="116"/>
    </location>
</feature>
<sequence length="309" mass="33110">FAMATPAMAVREDNPCNPITKAACTVRVETAQADYNAAKKAVEDKDTGKQALYDKAASDWETAKANLATATEAAKTAAVTAEAAAKEEVTKALGELQTAKAKVAEAKAAYDQAIADYNDKYPAPKPLTFEEQQKAAIADVYAKSQAVAQAEHDFAHARENFVNAYGKMKAAKAELVEAKAQLDAAQLALDDFEASGVKDETKHEHLVDLRDRALANFNRVQNTVIAILTSPEYVKAQREAARTKAAYEAAVEAYKAAYNHAVELNVNPDLLPKITLVDPTSAAFPELSEAKKIYDDALSGKFGAAAQKA</sequence>
<reference evidence="2 3" key="1">
    <citation type="submission" date="2013-06" db="EMBL/GenBank/DDBJ databases">
        <authorList>
            <person name="Weinstock G."/>
            <person name="Sodergren E."/>
            <person name="Lobos E.A."/>
            <person name="Fulton L."/>
            <person name="Fulton R."/>
            <person name="Courtney L."/>
            <person name="Fronick C."/>
            <person name="O'Laughlin M."/>
            <person name="Godfrey J."/>
            <person name="Wilson R.M."/>
            <person name="Miner T."/>
            <person name="Farmer C."/>
            <person name="Delehaunty K."/>
            <person name="Cordes M."/>
            <person name="Minx P."/>
            <person name="Tomlinson C."/>
            <person name="Chen J."/>
            <person name="Wollam A."/>
            <person name="Pepin K.H."/>
            <person name="Bhonagiri V."/>
            <person name="Zhang X."/>
            <person name="Warren W."/>
            <person name="Mitreva M."/>
            <person name="Mardis E.R."/>
            <person name="Wilson R.K."/>
        </authorList>
    </citation>
    <scope>NUCLEOTIDE SEQUENCE [LARGE SCALE GENOMIC DNA]</scope>
    <source>
        <strain evidence="2 3">JCP8108</strain>
    </source>
</reference>
<evidence type="ECO:0000256" key="1">
    <source>
        <dbReference type="SAM" id="Coils"/>
    </source>
</evidence>
<organism evidence="2 3">
    <name type="scientific">Gardnerella vaginalis JCP8108</name>
    <dbReference type="NCBI Taxonomy" id="1261066"/>
    <lineage>
        <taxon>Bacteria</taxon>
        <taxon>Bacillati</taxon>
        <taxon>Actinomycetota</taxon>
        <taxon>Actinomycetes</taxon>
        <taxon>Bifidobacteriales</taxon>
        <taxon>Bifidobacteriaceae</taxon>
        <taxon>Gardnerella</taxon>
    </lineage>
</organism>
<evidence type="ECO:0000313" key="3">
    <source>
        <dbReference type="Proteomes" id="UP000014521"/>
    </source>
</evidence>
<proteinExistence type="predicted"/>
<feature type="non-terminal residue" evidence="2">
    <location>
        <position position="1"/>
    </location>
</feature>
<dbReference type="Proteomes" id="UP000014521">
    <property type="component" value="Unassembled WGS sequence"/>
</dbReference>
<dbReference type="AlphaFoldDB" id="S4GLX8"/>
<protein>
    <submittedName>
        <fullName evidence="2">Uncharacterized protein</fullName>
    </submittedName>
</protein>
<feature type="non-terminal residue" evidence="2">
    <location>
        <position position="309"/>
    </location>
</feature>
<feature type="coiled-coil region" evidence="1">
    <location>
        <begin position="168"/>
        <end position="195"/>
    </location>
</feature>
<comment type="caution">
    <text evidence="2">The sequence shown here is derived from an EMBL/GenBank/DDBJ whole genome shotgun (WGS) entry which is preliminary data.</text>
</comment>